<accession>K1R046</accession>
<keyword evidence="1" id="KW-0547">Nucleotide-binding</keyword>
<name>K1R046_MAGGI</name>
<dbReference type="InParanoid" id="K1R046"/>
<dbReference type="Gene3D" id="1.10.510.10">
    <property type="entry name" value="Transferase(Phosphotransferase) domain 1"/>
    <property type="match status" value="1"/>
</dbReference>
<evidence type="ECO:0000256" key="1">
    <source>
        <dbReference type="ARBA" id="ARBA00022741"/>
    </source>
</evidence>
<dbReference type="GO" id="GO:0005524">
    <property type="term" value="F:ATP binding"/>
    <property type="evidence" value="ECO:0007669"/>
    <property type="project" value="UniProtKB-KW"/>
</dbReference>
<dbReference type="EMBL" id="JH818052">
    <property type="protein sequence ID" value="EKC27036.1"/>
    <property type="molecule type" value="Genomic_DNA"/>
</dbReference>
<organism evidence="3">
    <name type="scientific">Magallana gigas</name>
    <name type="common">Pacific oyster</name>
    <name type="synonym">Crassostrea gigas</name>
    <dbReference type="NCBI Taxonomy" id="29159"/>
    <lineage>
        <taxon>Eukaryota</taxon>
        <taxon>Metazoa</taxon>
        <taxon>Spiralia</taxon>
        <taxon>Lophotrochozoa</taxon>
        <taxon>Mollusca</taxon>
        <taxon>Bivalvia</taxon>
        <taxon>Autobranchia</taxon>
        <taxon>Pteriomorphia</taxon>
        <taxon>Ostreida</taxon>
        <taxon>Ostreoidea</taxon>
        <taxon>Ostreidae</taxon>
        <taxon>Magallana</taxon>
    </lineage>
</organism>
<dbReference type="PANTHER" id="PTHR24418">
    <property type="entry name" value="TYROSINE-PROTEIN KINASE"/>
    <property type="match status" value="1"/>
</dbReference>
<dbReference type="SUPFAM" id="SSF56112">
    <property type="entry name" value="Protein kinase-like (PK-like)"/>
    <property type="match status" value="1"/>
</dbReference>
<dbReference type="Pfam" id="PF07714">
    <property type="entry name" value="PK_Tyr_Ser-Thr"/>
    <property type="match status" value="1"/>
</dbReference>
<evidence type="ECO:0000256" key="2">
    <source>
        <dbReference type="ARBA" id="ARBA00022840"/>
    </source>
</evidence>
<dbReference type="InterPro" id="IPR011009">
    <property type="entry name" value="Kinase-like_dom_sf"/>
</dbReference>
<dbReference type="PROSITE" id="PS50011">
    <property type="entry name" value="PROTEIN_KINASE_DOM"/>
    <property type="match status" value="1"/>
</dbReference>
<dbReference type="AlphaFoldDB" id="K1R046"/>
<reference evidence="3" key="1">
    <citation type="journal article" date="2012" name="Nature">
        <title>The oyster genome reveals stress adaptation and complexity of shell formation.</title>
        <authorList>
            <person name="Zhang G."/>
            <person name="Fang X."/>
            <person name="Guo X."/>
            <person name="Li L."/>
            <person name="Luo R."/>
            <person name="Xu F."/>
            <person name="Yang P."/>
            <person name="Zhang L."/>
            <person name="Wang X."/>
            <person name="Qi H."/>
            <person name="Xiong Z."/>
            <person name="Que H."/>
            <person name="Xie Y."/>
            <person name="Holland P.W."/>
            <person name="Paps J."/>
            <person name="Zhu Y."/>
            <person name="Wu F."/>
            <person name="Chen Y."/>
            <person name="Wang J."/>
            <person name="Peng C."/>
            <person name="Meng J."/>
            <person name="Yang L."/>
            <person name="Liu J."/>
            <person name="Wen B."/>
            <person name="Zhang N."/>
            <person name="Huang Z."/>
            <person name="Zhu Q."/>
            <person name="Feng Y."/>
            <person name="Mount A."/>
            <person name="Hedgecock D."/>
            <person name="Xu Z."/>
            <person name="Liu Y."/>
            <person name="Domazet-Loso T."/>
            <person name="Du Y."/>
            <person name="Sun X."/>
            <person name="Zhang S."/>
            <person name="Liu B."/>
            <person name="Cheng P."/>
            <person name="Jiang X."/>
            <person name="Li J."/>
            <person name="Fan D."/>
            <person name="Wang W."/>
            <person name="Fu W."/>
            <person name="Wang T."/>
            <person name="Wang B."/>
            <person name="Zhang J."/>
            <person name="Peng Z."/>
            <person name="Li Y."/>
            <person name="Li N."/>
            <person name="Wang J."/>
            <person name="Chen M."/>
            <person name="He Y."/>
            <person name="Tan F."/>
            <person name="Song X."/>
            <person name="Zheng Q."/>
            <person name="Huang R."/>
            <person name="Yang H."/>
            <person name="Du X."/>
            <person name="Chen L."/>
            <person name="Yang M."/>
            <person name="Gaffney P.M."/>
            <person name="Wang S."/>
            <person name="Luo L."/>
            <person name="She Z."/>
            <person name="Ming Y."/>
            <person name="Huang W."/>
            <person name="Zhang S."/>
            <person name="Huang B."/>
            <person name="Zhang Y."/>
            <person name="Qu T."/>
            <person name="Ni P."/>
            <person name="Miao G."/>
            <person name="Wang J."/>
            <person name="Wang Q."/>
            <person name="Steinberg C.E."/>
            <person name="Wang H."/>
            <person name="Li N."/>
            <person name="Qian L."/>
            <person name="Zhang G."/>
            <person name="Li Y."/>
            <person name="Yang H."/>
            <person name="Liu X."/>
            <person name="Wang J."/>
            <person name="Yin Y."/>
            <person name="Wang J."/>
        </authorList>
    </citation>
    <scope>NUCLEOTIDE SEQUENCE [LARGE SCALE GENOMIC DNA]</scope>
    <source>
        <strain evidence="3">05x7-T-G4-1.051#20</strain>
    </source>
</reference>
<evidence type="ECO:0000313" key="3">
    <source>
        <dbReference type="EMBL" id="EKC27036.1"/>
    </source>
</evidence>
<protein>
    <submittedName>
        <fullName evidence="3">Mast/stem cell growth factor receptor-related protein</fullName>
    </submittedName>
</protein>
<dbReference type="InterPro" id="IPR001245">
    <property type="entry name" value="Ser-Thr/Tyr_kinase_cat_dom"/>
</dbReference>
<keyword evidence="2" id="KW-0067">ATP-binding</keyword>
<dbReference type="GO" id="GO:0004672">
    <property type="term" value="F:protein kinase activity"/>
    <property type="evidence" value="ECO:0007669"/>
    <property type="project" value="InterPro"/>
</dbReference>
<dbReference type="HOGENOM" id="CLU_501781_0_0_1"/>
<dbReference type="InterPro" id="IPR050198">
    <property type="entry name" value="Non-receptor_tyrosine_kinases"/>
</dbReference>
<gene>
    <name evidence="3" type="ORF">CGI_10000974</name>
</gene>
<keyword evidence="3" id="KW-0675">Receptor</keyword>
<dbReference type="InterPro" id="IPR000719">
    <property type="entry name" value="Prot_kinase_dom"/>
</dbReference>
<sequence length="543" mass="62967">MTSLWSPQKVVPQMQSADLQKIIEDVVFLLRNNHLKIPEEMTDLILSLNAAIAQPLILCLNLSEENMLHLADDYTEKVLPGLVIYNTNRKHLQKLSDHSHWMLSAGRFFSHSIRLAMLIPGIANSQFKTNKSVDDSKRIENEFDILLKLQNRETHLNIVRMLAFNPLRSRLHFHVIEHYSTSLIDKVIESRLRQEYLPDDWMNSRLIDVACGLHFLQQRSIIHRDITLNSFSLKPISPYHEIAVLSNLEMACSSSNEASTIVGQIADVYGENIPTRWSAPESLWDCTFDADTDSWMYGHFTRSLFTYGCEPYTELYSETTAEIMAKVVACGLKPYKWPCIPLSYHKLAASCLQFEKEKRPSMQMIIQQLEQLKQDQLKKGCKRDTYIEIKKRIPQSPNPDYAPLIFDLTDTKASNEPFISEKRFGLDVKEKLTVEFHNKILPKMSEDFAEKMGICEWPPEKRVKHCSSANDEVDITLYYRVPTARNILDFSKQLSDYQVNGIDIDVIFNITRLVEKMHEKRWIMVDLVGKNIYIQDSNNYKVR</sequence>
<proteinExistence type="predicted"/>